<reference evidence="1 3" key="1">
    <citation type="submission" date="2016-02" db="EMBL/GenBank/DDBJ databases">
        <authorList>
            <person name="Nicholson A.C."/>
            <person name="Humrighouse B.W."/>
            <person name="Loparev V."/>
            <person name="Emery B."/>
            <person name="Graziano J."/>
            <person name="McQuiston J.R."/>
        </authorList>
    </citation>
    <scope>NUCLEOTIDE SEQUENCE [LARGE SCALE GENOMIC DNA]</scope>
    <source>
        <strain evidence="1 3">E6809</strain>
    </source>
</reference>
<evidence type="ECO:0000313" key="2">
    <source>
        <dbReference type="EMBL" id="OPB49149.1"/>
    </source>
</evidence>
<evidence type="ECO:0008006" key="4">
    <source>
        <dbReference type="Google" id="ProtNLM"/>
    </source>
</evidence>
<sequence>MNENIVIPVYIINLEERTDRLQHVLNEFKDKNEFIIEIVQSRKNKKGNVDLWNNIRKCIKLAIERDEDFIIICEDDHVFTNYYNKDILINEIYESYKQGIEILLCGISGVIGSVVPISNRKFWISHFWGLQFTVIYSSLFLKILNYDFKETDTADDLLSVMTSNKAVLFPFFSIQKYFGYSDVSLRNDIEKNNVDNLFNTAANKMKVYKEIYEKYIDGK</sequence>
<protein>
    <recommendedName>
        <fullName evidence="4">Glycosyltransferase</fullName>
    </recommendedName>
</protein>
<reference evidence="2" key="2">
    <citation type="submission" date="2016-06" db="EMBL/GenBank/DDBJ databases">
        <authorList>
            <person name="Nicholson A.C."/>
        </authorList>
    </citation>
    <scope>NUCLEOTIDE SEQUENCE [LARGE SCALE GENOMIC DNA]</scope>
    <source>
        <strain evidence="2">E6809</strain>
    </source>
</reference>
<dbReference type="RefSeq" id="WP_078411706.1">
    <property type="nucleotide sequence ID" value="NZ_BQKS01000010.1"/>
</dbReference>
<evidence type="ECO:0000313" key="3">
    <source>
        <dbReference type="Proteomes" id="UP000189738"/>
    </source>
</evidence>
<name>A0A1T3D8H1_9FLAO</name>
<organism evidence="2">
    <name type="scientific">Elizabethkingia anophelis</name>
    <dbReference type="NCBI Taxonomy" id="1117645"/>
    <lineage>
        <taxon>Bacteria</taxon>
        <taxon>Pseudomonadati</taxon>
        <taxon>Bacteroidota</taxon>
        <taxon>Flavobacteriia</taxon>
        <taxon>Flavobacteriales</taxon>
        <taxon>Weeksellaceae</taxon>
        <taxon>Elizabethkingia</taxon>
    </lineage>
</organism>
<dbReference type="EMBL" id="MAHS01000010">
    <property type="protein sequence ID" value="OPB49149.1"/>
    <property type="molecule type" value="Genomic_DNA"/>
</dbReference>
<evidence type="ECO:0000313" key="1">
    <source>
        <dbReference type="EMBL" id="AQX49413.1"/>
    </source>
</evidence>
<dbReference type="AlphaFoldDB" id="A0A1T3D8H1"/>
<dbReference type="Proteomes" id="UP000189738">
    <property type="component" value="Chromosome"/>
</dbReference>
<gene>
    <name evidence="1" type="ORF">AYC66_01390</name>
    <name evidence="2" type="ORF">BAY09_03720</name>
</gene>
<dbReference type="EMBL" id="CP014339">
    <property type="protein sequence ID" value="AQX49413.1"/>
    <property type="molecule type" value="Genomic_DNA"/>
</dbReference>
<proteinExistence type="predicted"/>
<accession>A0A1T3D8H1</accession>